<evidence type="ECO:0000256" key="3">
    <source>
        <dbReference type="SAM" id="Phobius"/>
    </source>
</evidence>
<dbReference type="PROSITE" id="PS00409">
    <property type="entry name" value="PROKAR_NTER_METHYL"/>
    <property type="match status" value="1"/>
</dbReference>
<dbReference type="Pfam" id="PF07963">
    <property type="entry name" value="N_methyl"/>
    <property type="match status" value="1"/>
</dbReference>
<dbReference type="InterPro" id="IPR012902">
    <property type="entry name" value="N_methyl_site"/>
</dbReference>
<evidence type="ECO:0000313" key="4">
    <source>
        <dbReference type="EMBL" id="KAF1726505.1"/>
    </source>
</evidence>
<name>A0ABQ6ZK34_9GAMM</name>
<dbReference type="Gene3D" id="3.30.700.10">
    <property type="entry name" value="Glycoprotein, Type 4 Pilin"/>
    <property type="match status" value="1"/>
</dbReference>
<dbReference type="EMBL" id="PDWW01000004">
    <property type="protein sequence ID" value="KAF1726505.1"/>
    <property type="molecule type" value="Genomic_DNA"/>
</dbReference>
<dbReference type="NCBIfam" id="TIGR02532">
    <property type="entry name" value="IV_pilin_GFxxxE"/>
    <property type="match status" value="1"/>
</dbReference>
<keyword evidence="3" id="KW-1133">Transmembrane helix</keyword>
<keyword evidence="3" id="KW-0812">Transmembrane</keyword>
<dbReference type="InterPro" id="IPR045584">
    <property type="entry name" value="Pilin-like"/>
</dbReference>
<sequence length="109" mass="11220">MSRDIRGFTLIELMIVVAIIAILVAVALPAYRGFAIRSADAACLGEAKGYAQTVVAAMANDYTIPDHEAGRCQTITTPVANATSFTATPLSPGTGTVTCDLVNGGSCNL</sequence>
<evidence type="ECO:0000256" key="1">
    <source>
        <dbReference type="ARBA" id="ARBA00005233"/>
    </source>
</evidence>
<dbReference type="PANTHER" id="PTHR30093">
    <property type="entry name" value="GENERAL SECRETION PATHWAY PROTEIN G"/>
    <property type="match status" value="1"/>
</dbReference>
<accession>A0ABQ6ZK34</accession>
<feature type="transmembrane region" description="Helical" evidence="3">
    <location>
        <begin position="7"/>
        <end position="31"/>
    </location>
</feature>
<gene>
    <name evidence="4" type="ORF">CSC78_05280</name>
</gene>
<keyword evidence="2" id="KW-0488">Methylation</keyword>
<evidence type="ECO:0000313" key="5">
    <source>
        <dbReference type="Proteomes" id="UP000781710"/>
    </source>
</evidence>
<dbReference type="RefSeq" id="WP_162336862.1">
    <property type="nucleotide sequence ID" value="NZ_JBHSRQ010000004.1"/>
</dbReference>
<comment type="similarity">
    <text evidence="1">Belongs to the N-Me-Phe pilin family.</text>
</comment>
<comment type="caution">
    <text evidence="4">The sequence shown here is derived from an EMBL/GenBank/DDBJ whole genome shotgun (WGS) entry which is preliminary data.</text>
</comment>
<keyword evidence="5" id="KW-1185">Reference proteome</keyword>
<keyword evidence="3" id="KW-0472">Membrane</keyword>
<dbReference type="PANTHER" id="PTHR30093:SF34">
    <property type="entry name" value="PREPILIN PEPTIDASE-DEPENDENT PROTEIN D"/>
    <property type="match status" value="1"/>
</dbReference>
<dbReference type="SUPFAM" id="SSF54523">
    <property type="entry name" value="Pili subunits"/>
    <property type="match status" value="1"/>
</dbReference>
<dbReference type="Proteomes" id="UP000781710">
    <property type="component" value="Unassembled WGS sequence"/>
</dbReference>
<protein>
    <submittedName>
        <fullName evidence="4">Prepilin-type cleavage/methylation domain-containing protein</fullName>
    </submittedName>
</protein>
<organism evidence="4 5">
    <name type="scientific">Pseudoxanthomonas japonensis</name>
    <dbReference type="NCBI Taxonomy" id="69284"/>
    <lineage>
        <taxon>Bacteria</taxon>
        <taxon>Pseudomonadati</taxon>
        <taxon>Pseudomonadota</taxon>
        <taxon>Gammaproteobacteria</taxon>
        <taxon>Lysobacterales</taxon>
        <taxon>Lysobacteraceae</taxon>
        <taxon>Pseudoxanthomonas</taxon>
    </lineage>
</organism>
<evidence type="ECO:0000256" key="2">
    <source>
        <dbReference type="ARBA" id="ARBA00022481"/>
    </source>
</evidence>
<proteinExistence type="inferred from homology"/>
<reference evidence="4 5" key="1">
    <citation type="submission" date="2017-10" db="EMBL/GenBank/DDBJ databases">
        <title>Whole genome sequencing of members of genus Pseudoxanthomonas.</title>
        <authorList>
            <person name="Kumar S."/>
            <person name="Bansal K."/>
            <person name="Kaur A."/>
            <person name="Patil P."/>
            <person name="Sharma S."/>
            <person name="Patil P.B."/>
        </authorList>
    </citation>
    <scope>NUCLEOTIDE SEQUENCE [LARGE SCALE GENOMIC DNA]</scope>
    <source>
        <strain evidence="4 5">DSM 17109</strain>
    </source>
</reference>